<dbReference type="PROSITE" id="PS00894">
    <property type="entry name" value="HTH_DEOR_1"/>
    <property type="match status" value="1"/>
</dbReference>
<gene>
    <name evidence="6" type="primary">licR_4</name>
    <name evidence="6" type="ORF">NCTC6754_00746</name>
</gene>
<dbReference type="Pfam" id="PF08279">
    <property type="entry name" value="HTH_11"/>
    <property type="match status" value="1"/>
</dbReference>
<dbReference type="PANTHER" id="PTHR30185:SF13">
    <property type="entry name" value="LICABCH OPERON REGULATOR-RELATED"/>
    <property type="match status" value="1"/>
</dbReference>
<dbReference type="GO" id="GO:0003700">
    <property type="term" value="F:DNA-binding transcription factor activity"/>
    <property type="evidence" value="ECO:0007669"/>
    <property type="project" value="InterPro"/>
</dbReference>
<evidence type="ECO:0000256" key="1">
    <source>
        <dbReference type="ARBA" id="ARBA00023015"/>
    </source>
</evidence>
<dbReference type="EC" id="2.7.1.69" evidence="6"/>
<feature type="domain" description="Helix-turn-helix type 11" evidence="5">
    <location>
        <begin position="7"/>
        <end position="63"/>
    </location>
</feature>
<sequence length="210" mass="23785">MRFPNQRLAQLFAMLQNETLPQDELAQRLSVSTRTVRADIAALNILLTPHGAQFTLSRGNGYQLKIDDPARYQSLQTQQSPTLARGPRTSQERIHYLLARFLTSAFSLKLEDLADEWFVSRATLQNDMADVREHLLRYHLTLETRPRHGMKLFGGEMAIRACLTDLLWTLAQQEPSHPLIVSTTLKHRGVSTAAVSFAGYFLSLSNPPDR</sequence>
<dbReference type="Pfam" id="PF05043">
    <property type="entry name" value="Mga"/>
    <property type="match status" value="1"/>
</dbReference>
<dbReference type="InterPro" id="IPR018356">
    <property type="entry name" value="Tscrpt_reg_HTH_DeoR_CS"/>
</dbReference>
<dbReference type="EMBL" id="LR134190">
    <property type="protein sequence ID" value="VEB51052.1"/>
    <property type="molecule type" value="Genomic_DNA"/>
</dbReference>
<evidence type="ECO:0000313" key="7">
    <source>
        <dbReference type="Proteomes" id="UP000269208"/>
    </source>
</evidence>
<evidence type="ECO:0000256" key="3">
    <source>
        <dbReference type="ARBA" id="ARBA00023163"/>
    </source>
</evidence>
<keyword evidence="3" id="KW-0804">Transcription</keyword>
<organism evidence="6 7">
    <name type="scientific">Salmonella enterica I</name>
    <dbReference type="NCBI Taxonomy" id="59201"/>
    <lineage>
        <taxon>Bacteria</taxon>
        <taxon>Pseudomonadati</taxon>
        <taxon>Pseudomonadota</taxon>
        <taxon>Gammaproteobacteria</taxon>
        <taxon>Enterobacterales</taxon>
        <taxon>Enterobacteriaceae</taxon>
        <taxon>Salmonella</taxon>
    </lineage>
</organism>
<accession>A0A3S4ILQ8</accession>
<dbReference type="AlphaFoldDB" id="A0A3S4ILQ8"/>
<evidence type="ECO:0000313" key="6">
    <source>
        <dbReference type="EMBL" id="VEB51052.1"/>
    </source>
</evidence>
<dbReference type="InterPro" id="IPR036388">
    <property type="entry name" value="WH-like_DNA-bd_sf"/>
</dbReference>
<evidence type="ECO:0000259" key="4">
    <source>
        <dbReference type="Pfam" id="PF05043"/>
    </source>
</evidence>
<dbReference type="InterPro" id="IPR036390">
    <property type="entry name" value="WH_DNA-bd_sf"/>
</dbReference>
<dbReference type="GO" id="GO:0016740">
    <property type="term" value="F:transferase activity"/>
    <property type="evidence" value="ECO:0007669"/>
    <property type="project" value="UniProtKB-KW"/>
</dbReference>
<reference evidence="6 7" key="1">
    <citation type="submission" date="2018-12" db="EMBL/GenBank/DDBJ databases">
        <authorList>
            <consortium name="Pathogen Informatics"/>
        </authorList>
    </citation>
    <scope>NUCLEOTIDE SEQUENCE [LARGE SCALE GENOMIC DNA]</scope>
    <source>
        <strain evidence="6 7">NCTC6754</strain>
    </source>
</reference>
<feature type="domain" description="Mga helix-turn-helix" evidence="4">
    <location>
        <begin position="91"/>
        <end position="166"/>
    </location>
</feature>
<dbReference type="Gene3D" id="1.10.10.10">
    <property type="entry name" value="Winged helix-like DNA-binding domain superfamily/Winged helix DNA-binding domain"/>
    <property type="match status" value="1"/>
</dbReference>
<proteinExistence type="predicted"/>
<dbReference type="SUPFAM" id="SSF46785">
    <property type="entry name" value="Winged helix' DNA-binding domain"/>
    <property type="match status" value="1"/>
</dbReference>
<dbReference type="InterPro" id="IPR050661">
    <property type="entry name" value="BglG_antiterminators"/>
</dbReference>
<dbReference type="InterPro" id="IPR007737">
    <property type="entry name" value="Mga_HTH"/>
</dbReference>
<dbReference type="GO" id="GO:0003677">
    <property type="term" value="F:DNA binding"/>
    <property type="evidence" value="ECO:0007669"/>
    <property type="project" value="UniProtKB-KW"/>
</dbReference>
<name>A0A3S4ILQ8_SALET</name>
<dbReference type="Proteomes" id="UP000269208">
    <property type="component" value="Chromosome"/>
</dbReference>
<evidence type="ECO:0000256" key="2">
    <source>
        <dbReference type="ARBA" id="ARBA00023125"/>
    </source>
</evidence>
<dbReference type="InterPro" id="IPR013196">
    <property type="entry name" value="HTH_11"/>
</dbReference>
<protein>
    <submittedName>
        <fullName evidence="6">LicR_4 protein</fullName>
        <ecNumber evidence="6">2.7.1.69</ecNumber>
    </submittedName>
</protein>
<keyword evidence="1" id="KW-0805">Transcription regulation</keyword>
<keyword evidence="6" id="KW-0808">Transferase</keyword>
<dbReference type="PANTHER" id="PTHR30185">
    <property type="entry name" value="CRYPTIC BETA-GLUCOSIDE BGL OPERON ANTITERMINATOR"/>
    <property type="match status" value="1"/>
</dbReference>
<keyword evidence="2" id="KW-0238">DNA-binding</keyword>
<evidence type="ECO:0000259" key="5">
    <source>
        <dbReference type="Pfam" id="PF08279"/>
    </source>
</evidence>